<organism evidence="1">
    <name type="scientific">Amphimedon queenslandica</name>
    <name type="common">Sponge</name>
    <dbReference type="NCBI Taxonomy" id="400682"/>
    <lineage>
        <taxon>Eukaryota</taxon>
        <taxon>Metazoa</taxon>
        <taxon>Porifera</taxon>
        <taxon>Demospongiae</taxon>
        <taxon>Heteroscleromorpha</taxon>
        <taxon>Haplosclerida</taxon>
        <taxon>Niphatidae</taxon>
        <taxon>Amphimedon</taxon>
    </lineage>
</organism>
<dbReference type="InParanoid" id="A0A1X7SV41"/>
<proteinExistence type="predicted"/>
<accession>A0A1X7SV41</accession>
<protein>
    <submittedName>
        <fullName evidence="1">Uncharacterized protein</fullName>
    </submittedName>
</protein>
<dbReference type="AlphaFoldDB" id="A0A1X7SV41"/>
<dbReference type="EnsemblMetazoa" id="Aqu2.1.05860_001">
    <property type="protein sequence ID" value="Aqu2.1.05860_001"/>
    <property type="gene ID" value="Aqu2.1.05860"/>
</dbReference>
<reference evidence="1" key="1">
    <citation type="submission" date="2017-05" db="UniProtKB">
        <authorList>
            <consortium name="EnsemblMetazoa"/>
        </authorList>
    </citation>
    <scope>IDENTIFICATION</scope>
</reference>
<name>A0A1X7SV41_AMPQE</name>
<evidence type="ECO:0000313" key="1">
    <source>
        <dbReference type="EnsemblMetazoa" id="Aqu2.1.05860_001"/>
    </source>
</evidence>
<sequence length="60" mass="6617">VKNMINALFSSGSGDTKCFVLDGVLFGWDAIVSLYKCECDIVSNWLTRMVPIIEGSFHTS</sequence>